<dbReference type="GO" id="GO:0005634">
    <property type="term" value="C:nucleus"/>
    <property type="evidence" value="ECO:0007669"/>
    <property type="project" value="UniProtKB-SubCell"/>
</dbReference>
<keyword evidence="7" id="KW-1133">Transmembrane helix</keyword>
<keyword evidence="7" id="KW-0472">Membrane</keyword>
<gene>
    <name evidence="8" type="ORF">HMN09_00941800</name>
</gene>
<keyword evidence="2" id="KW-0597">Phosphoprotein</keyword>
<feature type="transmembrane region" description="Helical" evidence="7">
    <location>
        <begin position="208"/>
        <end position="232"/>
    </location>
</feature>
<feature type="transmembrane region" description="Helical" evidence="7">
    <location>
        <begin position="12"/>
        <end position="32"/>
    </location>
</feature>
<evidence type="ECO:0000256" key="1">
    <source>
        <dbReference type="ARBA" id="ARBA00004123"/>
    </source>
</evidence>
<evidence type="ECO:0000256" key="6">
    <source>
        <dbReference type="SAM" id="MobiDB-lite"/>
    </source>
</evidence>
<evidence type="ECO:0000256" key="2">
    <source>
        <dbReference type="ARBA" id="ARBA00022553"/>
    </source>
</evidence>
<accession>A0A8H6W031</accession>
<evidence type="ECO:0000256" key="5">
    <source>
        <dbReference type="ARBA" id="ARBA00023242"/>
    </source>
</evidence>
<evidence type="ECO:0000256" key="3">
    <source>
        <dbReference type="ARBA" id="ARBA00022737"/>
    </source>
</evidence>
<comment type="caution">
    <text evidence="8">The sequence shown here is derived from an EMBL/GenBank/DDBJ whole genome shotgun (WGS) entry which is preliminary data.</text>
</comment>
<feature type="transmembrane region" description="Helical" evidence="7">
    <location>
        <begin position="39"/>
        <end position="58"/>
    </location>
</feature>
<evidence type="ECO:0000256" key="7">
    <source>
        <dbReference type="SAM" id="Phobius"/>
    </source>
</evidence>
<keyword evidence="4" id="KW-0040">ANK repeat</keyword>
<proteinExistence type="predicted"/>
<evidence type="ECO:0000313" key="9">
    <source>
        <dbReference type="Proteomes" id="UP000613580"/>
    </source>
</evidence>
<dbReference type="PANTHER" id="PTHR15263:SF1">
    <property type="entry name" value="NF-KAPPA-B INHIBITOR-LIKE PROTEIN 1"/>
    <property type="match status" value="1"/>
</dbReference>
<dbReference type="OrthoDB" id="3046318at2759"/>
<keyword evidence="3" id="KW-0677">Repeat</keyword>
<protein>
    <submittedName>
        <fullName evidence="8">Uncharacterized protein</fullName>
    </submittedName>
</protein>
<dbReference type="Proteomes" id="UP000613580">
    <property type="component" value="Unassembled WGS sequence"/>
</dbReference>
<feature type="region of interest" description="Disordered" evidence="6">
    <location>
        <begin position="284"/>
        <end position="303"/>
    </location>
</feature>
<feature type="transmembrane region" description="Helical" evidence="7">
    <location>
        <begin position="168"/>
        <end position="187"/>
    </location>
</feature>
<keyword evidence="7" id="KW-0812">Transmembrane</keyword>
<name>A0A8H6W031_MYCCL</name>
<feature type="compositionally biased region" description="Polar residues" evidence="6">
    <location>
        <begin position="288"/>
        <end position="297"/>
    </location>
</feature>
<dbReference type="EMBL" id="JACAZE010000013">
    <property type="protein sequence ID" value="KAF7300569.1"/>
    <property type="molecule type" value="Genomic_DNA"/>
</dbReference>
<dbReference type="PANTHER" id="PTHR15263">
    <property type="entry name" value="I-KAPPA-B-LIKE PROTEIN IKBL"/>
    <property type="match status" value="1"/>
</dbReference>
<keyword evidence="9" id="KW-1185">Reference proteome</keyword>
<evidence type="ECO:0000256" key="4">
    <source>
        <dbReference type="ARBA" id="ARBA00023043"/>
    </source>
</evidence>
<dbReference type="AlphaFoldDB" id="A0A8H6W031"/>
<feature type="transmembrane region" description="Helical" evidence="7">
    <location>
        <begin position="78"/>
        <end position="99"/>
    </location>
</feature>
<reference evidence="8" key="1">
    <citation type="submission" date="2020-05" db="EMBL/GenBank/DDBJ databases">
        <title>Mycena genomes resolve the evolution of fungal bioluminescence.</title>
        <authorList>
            <person name="Tsai I.J."/>
        </authorList>
    </citation>
    <scope>NUCLEOTIDE SEQUENCE</scope>
    <source>
        <strain evidence="8">110903Hualien_Pintung</strain>
    </source>
</reference>
<evidence type="ECO:0000313" key="8">
    <source>
        <dbReference type="EMBL" id="KAF7300569.1"/>
    </source>
</evidence>
<keyword evidence="5" id="KW-0539">Nucleus</keyword>
<feature type="transmembrane region" description="Helical" evidence="7">
    <location>
        <begin position="252"/>
        <end position="273"/>
    </location>
</feature>
<organism evidence="8 9">
    <name type="scientific">Mycena chlorophos</name>
    <name type="common">Agaric fungus</name>
    <name type="synonym">Agaricus chlorophos</name>
    <dbReference type="NCBI Taxonomy" id="658473"/>
    <lineage>
        <taxon>Eukaryota</taxon>
        <taxon>Fungi</taxon>
        <taxon>Dikarya</taxon>
        <taxon>Basidiomycota</taxon>
        <taxon>Agaricomycotina</taxon>
        <taxon>Agaricomycetes</taxon>
        <taxon>Agaricomycetidae</taxon>
        <taxon>Agaricales</taxon>
        <taxon>Marasmiineae</taxon>
        <taxon>Mycenaceae</taxon>
        <taxon>Mycena</taxon>
    </lineage>
</organism>
<dbReference type="InterPro" id="IPR038753">
    <property type="entry name" value="NFKBIL1"/>
</dbReference>
<sequence length="534" mass="59442">MGSAAVTNAFYGMQAAGLLGAFIMLLTAMIWHRTARRHASWFSFMVAWLISCASYLLTMSVPEDQEPNHALCLFQASLIYAVPVLTSAATISLVVNIYLNLRALLTGSRNYSRATVTAALIIVPYIPAWAVFTIALKIGLGTDHNAVVGRHQGNGYCSLVNDVHPTQVSSAFVAALMIVCLGIEIVIIRAMRRAWETLQRDDRGSITIAVRVLAFTLVGMLSIILSLVLLALPYEQNNAFNIVIATIPLSSVLIFGSQADFLAAWASIFYFFLGRRRRTDHVHGSDTFAPSESQQALRTPEPRTPTCPGYFAIPPATHDHSSIPRQQPPMLPSAEQVAAEEHRRREAALDEAWAARRLREEEDRKRRHALEAAEVLKGEMAWVASGGILRDANYERDYVRTEAMRKEIALLAREKELMERWEKYEAGWAALNGAVVVRFADIPWPATARPDSDFDYVTLDDLATDRIRAFLLEPLTVRGSTVTKKERVRASLLRWHPDKLAGLLSRVADDEMDVVREGVHRVVLALQNLNSSLQ</sequence>
<dbReference type="GO" id="GO:0043124">
    <property type="term" value="P:negative regulation of canonical NF-kappaB signal transduction"/>
    <property type="evidence" value="ECO:0007669"/>
    <property type="project" value="InterPro"/>
</dbReference>
<feature type="transmembrane region" description="Helical" evidence="7">
    <location>
        <begin position="111"/>
        <end position="132"/>
    </location>
</feature>
<comment type="subcellular location">
    <subcellularLocation>
        <location evidence="1">Nucleus</location>
    </subcellularLocation>
</comment>